<evidence type="ECO:0000256" key="6">
    <source>
        <dbReference type="RuleBase" id="RU000488"/>
    </source>
</evidence>
<dbReference type="SUPFAM" id="SSF103506">
    <property type="entry name" value="Mitochondrial carrier"/>
    <property type="match status" value="1"/>
</dbReference>
<evidence type="ECO:0000256" key="7">
    <source>
        <dbReference type="SAM" id="MobiDB-lite"/>
    </source>
</evidence>
<keyword evidence="8" id="KW-1133">Transmembrane helix</keyword>
<dbReference type="PANTHER" id="PTHR46314:SF2">
    <property type="entry name" value="SOLUTE CARRIER FAMILY 25 MEMBER 44"/>
    <property type="match status" value="1"/>
</dbReference>
<dbReference type="InterPro" id="IPR018108">
    <property type="entry name" value="MCP_transmembrane"/>
</dbReference>
<evidence type="ECO:0000256" key="8">
    <source>
        <dbReference type="SAM" id="Phobius"/>
    </source>
</evidence>
<evidence type="ECO:0000256" key="5">
    <source>
        <dbReference type="PROSITE-ProRule" id="PRU00282"/>
    </source>
</evidence>
<dbReference type="InterPro" id="IPR042164">
    <property type="entry name" value="SLC25A44"/>
</dbReference>
<dbReference type="EMBL" id="UZAN01070768">
    <property type="protein sequence ID" value="VDP94974.1"/>
    <property type="molecule type" value="Genomic_DNA"/>
</dbReference>
<protein>
    <submittedName>
        <fullName evidence="11">ADP/ATP translocase</fullName>
    </submittedName>
</protein>
<keyword evidence="3 5" id="KW-0812">Transmembrane</keyword>
<sequence>MENRKKLHTRRRVGPQTEPAITRTHYRRRPLYFSMLKKRVFVPLSGLGSFTVQTLLYPLVLLRIRLQLQEGVQVYRGLIHATSCIIREEGFRGLYNGYFVKSAQIVSGKCFLLLLFPLKTINPTIAKNYGSVIKTSCLISVSDFLWVMDHDMKAACHQIWAAV</sequence>
<organism evidence="11">
    <name type="scientific">Echinostoma caproni</name>
    <dbReference type="NCBI Taxonomy" id="27848"/>
    <lineage>
        <taxon>Eukaryota</taxon>
        <taxon>Metazoa</taxon>
        <taxon>Spiralia</taxon>
        <taxon>Lophotrochozoa</taxon>
        <taxon>Platyhelminthes</taxon>
        <taxon>Trematoda</taxon>
        <taxon>Digenea</taxon>
        <taxon>Plagiorchiida</taxon>
        <taxon>Echinostomata</taxon>
        <taxon>Echinostomatoidea</taxon>
        <taxon>Echinostomatidae</taxon>
        <taxon>Echinostoma</taxon>
    </lineage>
</organism>
<evidence type="ECO:0000256" key="4">
    <source>
        <dbReference type="ARBA" id="ARBA00023136"/>
    </source>
</evidence>
<comment type="similarity">
    <text evidence="2 6">Belongs to the mitochondrial carrier (TC 2.A.29) family.</text>
</comment>
<evidence type="ECO:0000313" key="9">
    <source>
        <dbReference type="EMBL" id="VDP94974.1"/>
    </source>
</evidence>
<keyword evidence="4 5" id="KW-0472">Membrane</keyword>
<dbReference type="GO" id="GO:0015658">
    <property type="term" value="F:branched-chain amino acid transmembrane transporter activity"/>
    <property type="evidence" value="ECO:0007669"/>
    <property type="project" value="InterPro"/>
</dbReference>
<feature type="transmembrane region" description="Helical" evidence="8">
    <location>
        <begin position="40"/>
        <end position="60"/>
    </location>
</feature>
<keyword evidence="10" id="KW-1185">Reference proteome</keyword>
<dbReference type="Gene3D" id="1.50.40.10">
    <property type="entry name" value="Mitochondrial carrier domain"/>
    <property type="match status" value="1"/>
</dbReference>
<feature type="compositionally biased region" description="Basic residues" evidence="7">
    <location>
        <begin position="1"/>
        <end position="13"/>
    </location>
</feature>
<dbReference type="GO" id="GO:0009083">
    <property type="term" value="P:branched-chain amino acid catabolic process"/>
    <property type="evidence" value="ECO:0007669"/>
    <property type="project" value="InterPro"/>
</dbReference>
<name>A0A183BEN6_9TREM</name>
<evidence type="ECO:0000256" key="2">
    <source>
        <dbReference type="ARBA" id="ARBA00006375"/>
    </source>
</evidence>
<dbReference type="OrthoDB" id="250329at2759"/>
<dbReference type="PANTHER" id="PTHR46314">
    <property type="entry name" value="SOLUTE CARRIER FAMILY 25 MEMBER 44"/>
    <property type="match status" value="1"/>
</dbReference>
<dbReference type="GO" id="GO:0016020">
    <property type="term" value="C:membrane"/>
    <property type="evidence" value="ECO:0007669"/>
    <property type="project" value="UniProtKB-SubCell"/>
</dbReference>
<evidence type="ECO:0000256" key="1">
    <source>
        <dbReference type="ARBA" id="ARBA00004141"/>
    </source>
</evidence>
<dbReference type="AlphaFoldDB" id="A0A183BEN6"/>
<comment type="subcellular location">
    <subcellularLocation>
        <location evidence="1">Membrane</location>
        <topology evidence="1">Multi-pass membrane protein</topology>
    </subcellularLocation>
</comment>
<dbReference type="Proteomes" id="UP000272942">
    <property type="component" value="Unassembled WGS sequence"/>
</dbReference>
<reference evidence="11" key="1">
    <citation type="submission" date="2016-06" db="UniProtKB">
        <authorList>
            <consortium name="WormBaseParasite"/>
        </authorList>
    </citation>
    <scope>IDENTIFICATION</scope>
</reference>
<dbReference type="PROSITE" id="PS50920">
    <property type="entry name" value="SOLCAR"/>
    <property type="match status" value="1"/>
</dbReference>
<gene>
    <name evidence="9" type="ORF">ECPE_LOCUS17671</name>
</gene>
<feature type="repeat" description="Solcar" evidence="5">
    <location>
        <begin position="37"/>
        <end position="122"/>
    </location>
</feature>
<evidence type="ECO:0000256" key="3">
    <source>
        <dbReference type="ARBA" id="ARBA00022692"/>
    </source>
</evidence>
<accession>A0A183BEN6</accession>
<evidence type="ECO:0000313" key="11">
    <source>
        <dbReference type="WBParaSite" id="ECPE_0001771601-mRNA-1"/>
    </source>
</evidence>
<feature type="region of interest" description="Disordered" evidence="7">
    <location>
        <begin position="1"/>
        <end position="20"/>
    </location>
</feature>
<dbReference type="GO" id="GO:0005739">
    <property type="term" value="C:mitochondrion"/>
    <property type="evidence" value="ECO:0007669"/>
    <property type="project" value="InterPro"/>
</dbReference>
<dbReference type="Pfam" id="PF00153">
    <property type="entry name" value="Mito_carr"/>
    <property type="match status" value="1"/>
</dbReference>
<dbReference type="InterPro" id="IPR023395">
    <property type="entry name" value="MCP_dom_sf"/>
</dbReference>
<proteinExistence type="inferred from homology"/>
<keyword evidence="6" id="KW-0813">Transport</keyword>
<reference evidence="9 10" key="2">
    <citation type="submission" date="2018-11" db="EMBL/GenBank/DDBJ databases">
        <authorList>
            <consortium name="Pathogen Informatics"/>
        </authorList>
    </citation>
    <scope>NUCLEOTIDE SEQUENCE [LARGE SCALE GENOMIC DNA]</scope>
    <source>
        <strain evidence="9 10">Egypt</strain>
    </source>
</reference>
<evidence type="ECO:0000313" key="10">
    <source>
        <dbReference type="Proteomes" id="UP000272942"/>
    </source>
</evidence>
<dbReference type="WBParaSite" id="ECPE_0001771601-mRNA-1">
    <property type="protein sequence ID" value="ECPE_0001771601-mRNA-1"/>
    <property type="gene ID" value="ECPE_0001771601"/>
</dbReference>